<proteinExistence type="predicted"/>
<organism evidence="9">
    <name type="scientific">Borrelia crocidurae DOU</name>
    <dbReference type="NCBI Taxonomy" id="1293575"/>
    <lineage>
        <taxon>Bacteria</taxon>
        <taxon>Pseudomonadati</taxon>
        <taxon>Spirochaetota</taxon>
        <taxon>Spirochaetia</taxon>
        <taxon>Spirochaetales</taxon>
        <taxon>Borreliaceae</taxon>
        <taxon>Borrelia</taxon>
    </lineage>
</organism>
<evidence type="ECO:0000256" key="5">
    <source>
        <dbReference type="ARBA" id="ARBA00023139"/>
    </source>
</evidence>
<accession>W5SJV1</accession>
<evidence type="ECO:0000256" key="1">
    <source>
        <dbReference type="ARBA" id="ARBA00003932"/>
    </source>
</evidence>
<dbReference type="HOGENOM" id="CLU_2663788_0_0_12"/>
<gene>
    <name evidence="9" type="ORF">BCD_1124</name>
</gene>
<sequence>MAANVQAGEAIGDEAAAIVSAVRGEEMLAAIVNATEDKAVKISSDSTAGTTALEFAVYEEHRTTYQKVNKPKQEQ</sequence>
<evidence type="ECO:0000256" key="4">
    <source>
        <dbReference type="ARBA" id="ARBA00023136"/>
    </source>
</evidence>
<name>W5SJV1_9SPIR</name>
<comment type="function">
    <text evidence="1 8">The Vlp and Vsp proteins are antigenically distinct proteins, only one vlp or vsp gene is transcriptionally active at any one time. Switching between these genes is a mechanism of host immune response evasion.</text>
</comment>
<keyword evidence="4 8" id="KW-0472">Membrane</keyword>
<keyword evidence="6 8" id="KW-0998">Cell outer membrane</keyword>
<evidence type="ECO:0000256" key="6">
    <source>
        <dbReference type="ARBA" id="ARBA00023237"/>
    </source>
</evidence>
<dbReference type="AlphaFoldDB" id="W5SJV1"/>
<evidence type="ECO:0000256" key="3">
    <source>
        <dbReference type="ARBA" id="ARBA00022729"/>
    </source>
</evidence>
<evidence type="ECO:0000256" key="2">
    <source>
        <dbReference type="ARBA" id="ARBA00004459"/>
    </source>
</evidence>
<keyword evidence="5 8" id="KW-0564">Palmitate</keyword>
<evidence type="ECO:0000256" key="8">
    <source>
        <dbReference type="RuleBase" id="RU363105"/>
    </source>
</evidence>
<dbReference type="Pfam" id="PF00921">
    <property type="entry name" value="Lipoprotein_2"/>
    <property type="match status" value="1"/>
</dbReference>
<keyword evidence="7 8" id="KW-0449">Lipoprotein</keyword>
<protein>
    <recommendedName>
        <fullName evidence="8">Variable large protein</fullName>
    </recommendedName>
</protein>
<dbReference type="GO" id="GO:0009279">
    <property type="term" value="C:cell outer membrane"/>
    <property type="evidence" value="ECO:0007669"/>
    <property type="project" value="UniProtKB-SubCell"/>
</dbReference>
<evidence type="ECO:0000313" key="9">
    <source>
        <dbReference type="EMBL" id="AHH07190.1"/>
    </source>
</evidence>
<reference evidence="9" key="1">
    <citation type="submission" date="2013-02" db="EMBL/GenBank/DDBJ databases">
        <title>Comparative genomics of Borrelia species.</title>
        <authorList>
            <person name="Schwan T.G."/>
            <person name="Raffel S.J."/>
            <person name="Porcella S.F."/>
        </authorList>
    </citation>
    <scope>NUCLEOTIDE SEQUENCE</scope>
    <source>
        <strain evidence="9">DOU</strain>
        <plasmid evidence="9">unnamed</plasmid>
    </source>
</reference>
<dbReference type="SUPFAM" id="SSF74748">
    <property type="entry name" value="Variable surface antigen VlsE"/>
    <property type="match status" value="1"/>
</dbReference>
<dbReference type="EMBL" id="CP004305">
    <property type="protein sequence ID" value="AHH07190.1"/>
    <property type="molecule type" value="Genomic_DNA"/>
</dbReference>
<comment type="subcellular location">
    <subcellularLocation>
        <location evidence="2 8">Cell outer membrane</location>
        <topology evidence="2 8">Lipid-anchor</topology>
    </subcellularLocation>
</comment>
<dbReference type="InterPro" id="IPR000680">
    <property type="entry name" value="Borrelia_lipo"/>
</dbReference>
<geneLocation type="plasmid" evidence="9">
    <name>unnamed</name>
</geneLocation>
<keyword evidence="9" id="KW-0614">Plasmid</keyword>
<evidence type="ECO:0000256" key="7">
    <source>
        <dbReference type="ARBA" id="ARBA00023288"/>
    </source>
</evidence>
<keyword evidence="3" id="KW-0732">Signal</keyword>